<dbReference type="STRING" id="1802579.A2310_04420"/>
<organism evidence="2 3">
    <name type="scientific">candidate division WOR-1 bacterium RIFOXYB2_FULL_37_13</name>
    <dbReference type="NCBI Taxonomy" id="1802579"/>
    <lineage>
        <taxon>Bacteria</taxon>
        <taxon>Bacillati</taxon>
        <taxon>Saganbacteria</taxon>
    </lineage>
</organism>
<dbReference type="Pfam" id="PF17761">
    <property type="entry name" value="DUF1016_N"/>
    <property type="match status" value="1"/>
</dbReference>
<dbReference type="InterPro" id="IPR053148">
    <property type="entry name" value="PD-DEXK-like_domain"/>
</dbReference>
<dbReference type="PANTHER" id="PTHR30547:SF5">
    <property type="entry name" value="NUCLEASE YHCG-RELATED"/>
    <property type="match status" value="1"/>
</dbReference>
<reference evidence="2 3" key="1">
    <citation type="journal article" date="2016" name="Nat. Commun.">
        <title>Thousands of microbial genomes shed light on interconnected biogeochemical processes in an aquifer system.</title>
        <authorList>
            <person name="Anantharaman K."/>
            <person name="Brown C.T."/>
            <person name="Hug L.A."/>
            <person name="Sharon I."/>
            <person name="Castelle C.J."/>
            <person name="Probst A.J."/>
            <person name="Thomas B.C."/>
            <person name="Singh A."/>
            <person name="Wilkins M.J."/>
            <person name="Karaoz U."/>
            <person name="Brodie E.L."/>
            <person name="Williams K.H."/>
            <person name="Hubbard S.S."/>
            <person name="Banfield J.F."/>
        </authorList>
    </citation>
    <scope>NUCLEOTIDE SEQUENCE [LARGE SCALE GENOMIC DNA]</scope>
</reference>
<gene>
    <name evidence="2" type="ORF">A2310_04420</name>
</gene>
<feature type="domain" description="YhcG N-terminal" evidence="1">
    <location>
        <begin position="21"/>
        <end position="116"/>
    </location>
</feature>
<evidence type="ECO:0000313" key="3">
    <source>
        <dbReference type="Proteomes" id="UP000178417"/>
    </source>
</evidence>
<dbReference type="Proteomes" id="UP000178417">
    <property type="component" value="Unassembled WGS sequence"/>
</dbReference>
<name>A0A1F4SWA8_UNCSA</name>
<evidence type="ECO:0000259" key="1">
    <source>
        <dbReference type="Pfam" id="PF17761"/>
    </source>
</evidence>
<protein>
    <recommendedName>
        <fullName evidence="1">YhcG N-terminal domain-containing protein</fullName>
    </recommendedName>
</protein>
<evidence type="ECO:0000313" key="2">
    <source>
        <dbReference type="EMBL" id="OGC24711.1"/>
    </source>
</evidence>
<dbReference type="EMBL" id="MEUB01000007">
    <property type="protein sequence ID" value="OGC24711.1"/>
    <property type="molecule type" value="Genomic_DNA"/>
</dbReference>
<accession>A0A1F4SWA8</accession>
<sequence length="121" mass="14143">MKEQIKHVKKTKVLDTSFITEIRKLITSARSAVVKSVDYIQVYTCFEIGRRIVEQEQKGSARAQYGKELIIDLSANLEAEFGTGFSERNLRNMRKFYLVYQDRFEQIWQMPSAKLTETQKA</sequence>
<comment type="caution">
    <text evidence="2">The sequence shown here is derived from an EMBL/GenBank/DDBJ whole genome shotgun (WGS) entry which is preliminary data.</text>
</comment>
<dbReference type="InterPro" id="IPR041527">
    <property type="entry name" value="YhcG_N"/>
</dbReference>
<dbReference type="AlphaFoldDB" id="A0A1F4SWA8"/>
<dbReference type="PANTHER" id="PTHR30547">
    <property type="entry name" value="UNCHARACTERIZED PROTEIN YHCG-RELATED"/>
    <property type="match status" value="1"/>
</dbReference>
<proteinExistence type="predicted"/>